<proteinExistence type="predicted"/>
<evidence type="ECO:0000313" key="3">
    <source>
        <dbReference type="Proteomes" id="UP001285263"/>
    </source>
</evidence>
<organism evidence="2 3">
    <name type="scientific">Roseateles agri</name>
    <dbReference type="NCBI Taxonomy" id="3098619"/>
    <lineage>
        <taxon>Bacteria</taxon>
        <taxon>Pseudomonadati</taxon>
        <taxon>Pseudomonadota</taxon>
        <taxon>Betaproteobacteria</taxon>
        <taxon>Burkholderiales</taxon>
        <taxon>Sphaerotilaceae</taxon>
        <taxon>Roseateles</taxon>
    </lineage>
</organism>
<name>A0ABU5DDC1_9BURK</name>
<reference evidence="2 3" key="1">
    <citation type="submission" date="2023-11" db="EMBL/GenBank/DDBJ databases">
        <title>Paucibacter sp. nov., isolated from fresh soil in Korea.</title>
        <authorList>
            <person name="Le N.T.T."/>
        </authorList>
    </citation>
    <scope>NUCLEOTIDE SEQUENCE [LARGE SCALE GENOMIC DNA]</scope>
    <source>
        <strain evidence="2 3">R3-3</strain>
    </source>
</reference>
<protein>
    <submittedName>
        <fullName evidence="2">Uncharacterized protein</fullName>
    </submittedName>
</protein>
<accession>A0ABU5DDC1</accession>
<dbReference type="EMBL" id="JAXCLA010000001">
    <property type="protein sequence ID" value="MDY0743172.1"/>
    <property type="molecule type" value="Genomic_DNA"/>
</dbReference>
<keyword evidence="1" id="KW-0812">Transmembrane</keyword>
<dbReference type="Proteomes" id="UP001285263">
    <property type="component" value="Unassembled WGS sequence"/>
</dbReference>
<sequence length="46" mass="4792">MKTSIIFGCILASSAIGAWTADSKVKNVFLLVSAGLSIYGLARIFG</sequence>
<evidence type="ECO:0000313" key="2">
    <source>
        <dbReference type="EMBL" id="MDY0743172.1"/>
    </source>
</evidence>
<comment type="caution">
    <text evidence="2">The sequence shown here is derived from an EMBL/GenBank/DDBJ whole genome shotgun (WGS) entry which is preliminary data.</text>
</comment>
<keyword evidence="1" id="KW-0472">Membrane</keyword>
<keyword evidence="3" id="KW-1185">Reference proteome</keyword>
<feature type="transmembrane region" description="Helical" evidence="1">
    <location>
        <begin position="27"/>
        <end position="45"/>
    </location>
</feature>
<evidence type="ECO:0000256" key="1">
    <source>
        <dbReference type="SAM" id="Phobius"/>
    </source>
</evidence>
<gene>
    <name evidence="2" type="ORF">SNE35_01575</name>
</gene>
<dbReference type="RefSeq" id="WP_320421018.1">
    <property type="nucleotide sequence ID" value="NZ_JAXCLA010000001.1"/>
</dbReference>
<keyword evidence="1" id="KW-1133">Transmembrane helix</keyword>